<dbReference type="OrthoDB" id="686384at2759"/>
<dbReference type="CDD" id="cd06156">
    <property type="entry name" value="eu_AANH_C_2"/>
    <property type="match status" value="1"/>
</dbReference>
<evidence type="ECO:0000256" key="1">
    <source>
        <dbReference type="ARBA" id="ARBA00012089"/>
    </source>
</evidence>
<evidence type="ECO:0000256" key="3">
    <source>
        <dbReference type="ARBA" id="ARBA00029814"/>
    </source>
</evidence>
<dbReference type="InterPro" id="IPR035959">
    <property type="entry name" value="RutC-like_sf"/>
</dbReference>
<dbReference type="Pfam" id="PF01042">
    <property type="entry name" value="Ribonuc_L-PSP"/>
    <property type="match status" value="1"/>
</dbReference>
<keyword evidence="7" id="KW-0547">Nucleotide-binding</keyword>
<evidence type="ECO:0000259" key="6">
    <source>
        <dbReference type="Pfam" id="PF01902"/>
    </source>
</evidence>
<dbReference type="GO" id="GO:0017178">
    <property type="term" value="F:diphthine-ammonia ligase activity"/>
    <property type="evidence" value="ECO:0007669"/>
    <property type="project" value="UniProtKB-EC"/>
</dbReference>
<evidence type="ECO:0000313" key="8">
    <source>
        <dbReference type="Proteomes" id="UP000002499"/>
    </source>
</evidence>
<dbReference type="InParanoid" id="E9DTQ9"/>
<dbReference type="EMBL" id="GL698473">
    <property type="protein sequence ID" value="EFY92769.1"/>
    <property type="molecule type" value="Genomic_DNA"/>
</dbReference>
<keyword evidence="8" id="KW-1185">Reference proteome</keyword>
<evidence type="ECO:0000256" key="4">
    <source>
        <dbReference type="ARBA" id="ARBA00031552"/>
    </source>
</evidence>
<keyword evidence="7" id="KW-0067">ATP-binding</keyword>
<organism evidence="8">
    <name type="scientific">Metarhizium acridum (strain CQMa 102)</name>
    <dbReference type="NCBI Taxonomy" id="655827"/>
    <lineage>
        <taxon>Eukaryota</taxon>
        <taxon>Fungi</taxon>
        <taxon>Dikarya</taxon>
        <taxon>Ascomycota</taxon>
        <taxon>Pezizomycotina</taxon>
        <taxon>Sordariomycetes</taxon>
        <taxon>Hypocreomycetidae</taxon>
        <taxon>Hypocreales</taxon>
        <taxon>Clavicipitaceae</taxon>
        <taxon>Metarhizium</taxon>
    </lineage>
</organism>
<dbReference type="EC" id="6.3.1.14" evidence="1"/>
<dbReference type="InterPro" id="IPR002761">
    <property type="entry name" value="Diphthami_syn_dom"/>
</dbReference>
<dbReference type="AlphaFoldDB" id="E9DTQ9"/>
<dbReference type="FunCoup" id="E9DTQ9">
    <property type="interactions" value="97"/>
</dbReference>
<dbReference type="OMA" id="HCRLAQS"/>
<sequence length="832" mass="90565">MSGEKLSVIALISGGKDSFYSLLHCIHHGHRIVALANLFPISADSSSSSSSSSTAVRIIEPGRYYVDSASATTDHHDAAAWSAPERDLNSFMYQTVGHEIIPLYASATGLPLYRQPIVGSAVRHERDYDYTSAHRQGSAASGDETESMLPLLRAVLVRHPEANALCSGAILSTYQRTRVESVALRLGLTPLSYLWKYPILPSVPGTPADEAQLLRDMATAGVEARIIKVASAGLNEHHLWETVTSETGVRRVKSSLRKFGAAEGASLGEGGEFETIVVDGPDILFKKRITVPDDGRKVIAEGGGSTWLMLRGAKLEDKAVHEQETPSSVREPALLEASFQSVADALDQTTPVKQAAGFGTSKLLPESDVQFRADADTLHWFVVADPSATGPCIQNETINVVDKIKSLLSTNGLESSRITSVLILLRNMADFSKINSEYGKLFTKPNPPSRITISSGDLLPQDRNIVMYITAPVANAKVARNGLHVQSRSYWAPANIGPYSQAIETAVSVDGEPTSLRSVIIAGQIPLIPASMALPIASKTLLRDQIVLSLQHLWRIGAEMKVQCWSSAVAYFARQHCENDAQESAVLAGQAWKFAHGSPDCNDDDDDNGPDPWDLRYNQQFQALGATETKTSYPSIPDWSVYTLRQQNEPALSIPPLFAAEVESLPRGSLVEWHAHNGLKQIEVGSVELIYLPTAGTVGSDGWQSWHLIVKAGESHIVYTTMAYSGASQDGSAEFRVLERELGAMYWASIHKLQPNVMNFAAANPLPYLGCPDARDVALEARHAPKSRASHLASTEIRLANHRAANQRWNASRDEAVPTRKLMRTTIDFQET</sequence>
<comment type="catalytic activity">
    <reaction evidence="5">
        <text>diphthine-[translation elongation factor 2] + NH4(+) + ATP = diphthamide-[translation elongation factor 2] + AMP + diphosphate + H(+)</text>
        <dbReference type="Rhea" id="RHEA:19753"/>
        <dbReference type="Rhea" id="RHEA-COMP:10172"/>
        <dbReference type="Rhea" id="RHEA-COMP:10174"/>
        <dbReference type="ChEBI" id="CHEBI:15378"/>
        <dbReference type="ChEBI" id="CHEBI:16692"/>
        <dbReference type="ChEBI" id="CHEBI:28938"/>
        <dbReference type="ChEBI" id="CHEBI:30616"/>
        <dbReference type="ChEBI" id="CHEBI:33019"/>
        <dbReference type="ChEBI" id="CHEBI:82696"/>
        <dbReference type="ChEBI" id="CHEBI:456215"/>
        <dbReference type="EC" id="6.3.1.14"/>
    </reaction>
</comment>
<dbReference type="eggNOG" id="KOG2316">
    <property type="taxonomic scope" value="Eukaryota"/>
</dbReference>
<evidence type="ECO:0000256" key="5">
    <source>
        <dbReference type="ARBA" id="ARBA00048108"/>
    </source>
</evidence>
<dbReference type="STRING" id="655827.E9DTQ9"/>
<dbReference type="Gene3D" id="3.90.1490.10">
    <property type="entry name" value="putative n-type atp pyrophosphatase, domain 2"/>
    <property type="match status" value="1"/>
</dbReference>
<dbReference type="Proteomes" id="UP000002499">
    <property type="component" value="Unassembled WGS sequence"/>
</dbReference>
<protein>
    <recommendedName>
        <fullName evidence="2">Diphthine--ammonia ligase</fullName>
        <ecNumber evidence="1">6.3.1.14</ecNumber>
    </recommendedName>
    <alternativeName>
        <fullName evidence="3">Diphthamide synthase</fullName>
    </alternativeName>
    <alternativeName>
        <fullName evidence="4">Diphthamide synthetase</fullName>
    </alternativeName>
</protein>
<dbReference type="PANTHER" id="PTHR12196:SF2">
    <property type="entry name" value="DIPHTHINE--AMMONIA LIGASE"/>
    <property type="match status" value="1"/>
</dbReference>
<dbReference type="GO" id="GO:0005524">
    <property type="term" value="F:ATP binding"/>
    <property type="evidence" value="ECO:0007669"/>
    <property type="project" value="UniProtKB-KW"/>
</dbReference>
<evidence type="ECO:0000313" key="7">
    <source>
        <dbReference type="EMBL" id="EFY92769.1"/>
    </source>
</evidence>
<feature type="domain" description="Diphthamide synthase" evidence="6">
    <location>
        <begin position="159"/>
        <end position="292"/>
    </location>
</feature>
<name>E9DTQ9_METAQ</name>
<dbReference type="PANTHER" id="PTHR12196">
    <property type="entry name" value="DOMAIN OF UNKNOWN FUNCTION 71 DUF71 -CONTAINING PROTEIN"/>
    <property type="match status" value="1"/>
</dbReference>
<dbReference type="Gene3D" id="3.30.1330.40">
    <property type="entry name" value="RutC-like"/>
    <property type="match status" value="2"/>
</dbReference>
<dbReference type="CDD" id="cd01994">
    <property type="entry name" value="AANH_PF0828-like"/>
    <property type="match status" value="1"/>
</dbReference>
<dbReference type="SUPFAM" id="SSF55298">
    <property type="entry name" value="YjgF-like"/>
    <property type="match status" value="2"/>
</dbReference>
<accession>E9DTQ9</accession>
<dbReference type="Pfam" id="PF01902">
    <property type="entry name" value="Diphthami_syn_2"/>
    <property type="match status" value="1"/>
</dbReference>
<reference evidence="7 8" key="1">
    <citation type="journal article" date="2011" name="PLoS Genet.">
        <title>Genome sequencing and comparative transcriptomics of the model entomopathogenic fungi Metarhizium anisopliae and M. acridum.</title>
        <authorList>
            <person name="Gao Q."/>
            <person name="Jin K."/>
            <person name="Ying S.H."/>
            <person name="Zhang Y."/>
            <person name="Xiao G."/>
            <person name="Shang Y."/>
            <person name="Duan Z."/>
            <person name="Hu X."/>
            <person name="Xie X.Q."/>
            <person name="Zhou G."/>
            <person name="Peng G."/>
            <person name="Luo Z."/>
            <person name="Huang W."/>
            <person name="Wang B."/>
            <person name="Fang W."/>
            <person name="Wang S."/>
            <person name="Zhong Y."/>
            <person name="Ma L.J."/>
            <person name="St Leger R.J."/>
            <person name="Zhao G.P."/>
            <person name="Pei Y."/>
            <person name="Feng M.G."/>
            <person name="Xia Y."/>
            <person name="Wang C."/>
        </authorList>
    </citation>
    <scope>NUCLEOTIDE SEQUENCE [LARGE SCALE GENOMIC DNA]</scope>
    <source>
        <strain evidence="7 8">CQMa 102</strain>
    </source>
</reference>
<dbReference type="SUPFAM" id="SSF52402">
    <property type="entry name" value="Adenine nucleotide alpha hydrolases-like"/>
    <property type="match status" value="1"/>
</dbReference>
<dbReference type="eggNOG" id="KOG2317">
    <property type="taxonomic scope" value="Eukaryota"/>
</dbReference>
<dbReference type="InterPro" id="IPR006175">
    <property type="entry name" value="YjgF/YER057c/UK114"/>
</dbReference>
<gene>
    <name evidence="7" type="ORF">MAC_01007</name>
</gene>
<dbReference type="Gene3D" id="3.40.50.620">
    <property type="entry name" value="HUPs"/>
    <property type="match status" value="1"/>
</dbReference>
<dbReference type="HOGENOM" id="CLU_010289_2_0_1"/>
<dbReference type="GO" id="GO:0017183">
    <property type="term" value="P:protein histidyl modification to diphthamide"/>
    <property type="evidence" value="ECO:0007669"/>
    <property type="project" value="TreeGrafter"/>
</dbReference>
<proteinExistence type="predicted"/>
<dbReference type="InterPro" id="IPR014729">
    <property type="entry name" value="Rossmann-like_a/b/a_fold"/>
</dbReference>
<dbReference type="InterPro" id="IPR030662">
    <property type="entry name" value="DPH6/MJ0570"/>
</dbReference>
<evidence type="ECO:0000256" key="2">
    <source>
        <dbReference type="ARBA" id="ARBA00018426"/>
    </source>
</evidence>